<name>G4TXK0_SERID</name>
<accession>G4TXK0</accession>
<dbReference type="OrthoDB" id="3250044at2759"/>
<reference evidence="1 2" key="1">
    <citation type="journal article" date="2011" name="PLoS Pathog.">
        <title>Endophytic Life Strategies Decoded by Genome and Transcriptome Analyses of the Mutualistic Root Symbiont Piriformospora indica.</title>
        <authorList>
            <person name="Zuccaro A."/>
            <person name="Lahrmann U."/>
            <person name="Guldener U."/>
            <person name="Langen G."/>
            <person name="Pfiffi S."/>
            <person name="Biedenkopf D."/>
            <person name="Wong P."/>
            <person name="Samans B."/>
            <person name="Grimm C."/>
            <person name="Basiewicz M."/>
            <person name="Murat C."/>
            <person name="Martin F."/>
            <person name="Kogel K.H."/>
        </authorList>
    </citation>
    <scope>NUCLEOTIDE SEQUENCE [LARGE SCALE GENOMIC DNA]</scope>
    <source>
        <strain evidence="1 2">DSM 11827</strain>
    </source>
</reference>
<comment type="caution">
    <text evidence="1">The sequence shown here is derived from an EMBL/GenBank/DDBJ whole genome shotgun (WGS) entry which is preliminary data.</text>
</comment>
<proteinExistence type="predicted"/>
<dbReference type="Proteomes" id="UP000007148">
    <property type="component" value="Unassembled WGS sequence"/>
</dbReference>
<sequence length="401" mass="43845">MSVHNLAVIFGPTLFGSPGISASMMTNGHGGMNGVPSPGQGGAGGGVMNDMGAQNKVQRYFRRGGVNQKKIRLSLESDTANFIGTSCLIFVASVHVTLSHRLPIPFGYPSDWPLAVYFIPTSNRYDAHWPLLVGPSTHSEGFGCRPSADRLHFYATAFVLGHCARLDLPSPQAHPTGTPDMPLPRIAKVLFDFQEGHFMYLVMEYIKLVGSPLDMIQRTAVAVKRLSVVPLPANHIIGPLAAGHIQHRFFKDYWAPLKFLGVDALERHIEKEPRPGHMRFPKLGRDDVQPVSLSNERSMFMQADMDPSNFGVDEQGNTVIMDFEQICSLPESFVVLAMGSERLDPVVKHLGLSNNSNTYSMARISGTLWMTADTSLGALTCEGISTDDFIGLNDDGYPKTS</sequence>
<dbReference type="InParanoid" id="G4TXK0"/>
<dbReference type="eggNOG" id="ENOG502SUQ7">
    <property type="taxonomic scope" value="Eukaryota"/>
</dbReference>
<protein>
    <submittedName>
        <fullName evidence="1">Uncharacterized protein</fullName>
    </submittedName>
</protein>
<gene>
    <name evidence="1" type="ORF">PIIN_10043</name>
</gene>
<dbReference type="STRING" id="1109443.G4TXK0"/>
<evidence type="ECO:0000313" key="2">
    <source>
        <dbReference type="Proteomes" id="UP000007148"/>
    </source>
</evidence>
<keyword evidence="2" id="KW-1185">Reference proteome</keyword>
<organism evidence="1 2">
    <name type="scientific">Serendipita indica (strain DSM 11827)</name>
    <name type="common">Root endophyte fungus</name>
    <name type="synonym">Piriformospora indica</name>
    <dbReference type="NCBI Taxonomy" id="1109443"/>
    <lineage>
        <taxon>Eukaryota</taxon>
        <taxon>Fungi</taxon>
        <taxon>Dikarya</taxon>
        <taxon>Basidiomycota</taxon>
        <taxon>Agaricomycotina</taxon>
        <taxon>Agaricomycetes</taxon>
        <taxon>Sebacinales</taxon>
        <taxon>Serendipitaceae</taxon>
        <taxon>Serendipita</taxon>
    </lineage>
</organism>
<dbReference type="AlphaFoldDB" id="G4TXK0"/>
<dbReference type="HOGENOM" id="CLU_687195_0_0_1"/>
<dbReference type="EMBL" id="CAFZ01000588">
    <property type="protein sequence ID" value="CCA76043.1"/>
    <property type="molecule type" value="Genomic_DNA"/>
</dbReference>
<evidence type="ECO:0000313" key="1">
    <source>
        <dbReference type="EMBL" id="CCA76043.1"/>
    </source>
</evidence>